<dbReference type="Proteomes" id="UP000075243">
    <property type="component" value="Unassembled WGS sequence"/>
</dbReference>
<feature type="coiled-coil region" evidence="1">
    <location>
        <begin position="22"/>
        <end position="69"/>
    </location>
</feature>
<gene>
    <name evidence="3" type="ORF">KK1_033723</name>
</gene>
<dbReference type="STRING" id="3821.A0A151RQB2"/>
<dbReference type="InterPro" id="IPR045177">
    <property type="entry name" value="FDM1-5/IDN2"/>
</dbReference>
<dbReference type="Gramene" id="C.cajan_34691.t">
    <property type="protein sequence ID" value="C.cajan_34691.t"/>
    <property type="gene ID" value="C.cajan_34691"/>
</dbReference>
<accession>A0A151RQB2</accession>
<feature type="coiled-coil region" evidence="1">
    <location>
        <begin position="95"/>
        <end position="122"/>
    </location>
</feature>
<dbReference type="OMA" id="NICCERS"/>
<reference evidence="3" key="1">
    <citation type="journal article" date="2012" name="Nat. Biotechnol.">
        <title>Draft genome sequence of pigeonpea (Cajanus cajan), an orphan legume crop of resource-poor farmers.</title>
        <authorList>
            <person name="Varshney R.K."/>
            <person name="Chen W."/>
            <person name="Li Y."/>
            <person name="Bharti A.K."/>
            <person name="Saxena R.K."/>
            <person name="Schlueter J.A."/>
            <person name="Donoghue M.T."/>
            <person name="Azam S."/>
            <person name="Fan G."/>
            <person name="Whaley A.M."/>
            <person name="Farmer A.D."/>
            <person name="Sheridan J."/>
            <person name="Iwata A."/>
            <person name="Tuteja R."/>
            <person name="Penmetsa R.V."/>
            <person name="Wu W."/>
            <person name="Upadhyaya H.D."/>
            <person name="Yang S.P."/>
            <person name="Shah T."/>
            <person name="Saxena K.B."/>
            <person name="Michael T."/>
            <person name="McCombie W.R."/>
            <person name="Yang B."/>
            <person name="Zhang G."/>
            <person name="Yang H."/>
            <person name="Wang J."/>
            <person name="Spillane C."/>
            <person name="Cook D.R."/>
            <person name="May G.D."/>
            <person name="Xu X."/>
            <person name="Jackson S.A."/>
        </authorList>
    </citation>
    <scope>NUCLEOTIDE SEQUENCE [LARGE SCALE GENOMIC DNA]</scope>
</reference>
<dbReference type="PANTHER" id="PTHR21596">
    <property type="entry name" value="RIBONUCLEASE P SUBUNIT P38"/>
    <property type="match status" value="1"/>
</dbReference>
<evidence type="ECO:0000256" key="1">
    <source>
        <dbReference type="SAM" id="Coils"/>
    </source>
</evidence>
<dbReference type="GO" id="GO:0080188">
    <property type="term" value="P:gene silencing by siRNA-directed DNA methylation"/>
    <property type="evidence" value="ECO:0007669"/>
    <property type="project" value="InterPro"/>
</dbReference>
<feature type="domain" description="Factor of DNA methylation 1-5/IDN2" evidence="2">
    <location>
        <begin position="140"/>
        <end position="272"/>
    </location>
</feature>
<dbReference type="InterPro" id="IPR005379">
    <property type="entry name" value="FDM1-5/IDN2_XH"/>
</dbReference>
<protein>
    <recommendedName>
        <fullName evidence="2">Factor of DNA methylation 1-5/IDN2 domain-containing protein</fullName>
    </recommendedName>
</protein>
<evidence type="ECO:0000313" key="4">
    <source>
        <dbReference type="Proteomes" id="UP000075243"/>
    </source>
</evidence>
<dbReference type="Pfam" id="PF03469">
    <property type="entry name" value="XH"/>
    <property type="match status" value="1"/>
</dbReference>
<dbReference type="EMBL" id="KQ483614">
    <property type="protein sequence ID" value="KYP44746.1"/>
    <property type="molecule type" value="Genomic_DNA"/>
</dbReference>
<organism evidence="3 4">
    <name type="scientific">Cajanus cajan</name>
    <name type="common">Pigeon pea</name>
    <name type="synonym">Cajanus indicus</name>
    <dbReference type="NCBI Taxonomy" id="3821"/>
    <lineage>
        <taxon>Eukaryota</taxon>
        <taxon>Viridiplantae</taxon>
        <taxon>Streptophyta</taxon>
        <taxon>Embryophyta</taxon>
        <taxon>Tracheophyta</taxon>
        <taxon>Spermatophyta</taxon>
        <taxon>Magnoliopsida</taxon>
        <taxon>eudicotyledons</taxon>
        <taxon>Gunneridae</taxon>
        <taxon>Pentapetalae</taxon>
        <taxon>rosids</taxon>
        <taxon>fabids</taxon>
        <taxon>Fabales</taxon>
        <taxon>Fabaceae</taxon>
        <taxon>Papilionoideae</taxon>
        <taxon>50 kb inversion clade</taxon>
        <taxon>NPAAA clade</taxon>
        <taxon>indigoferoid/millettioid clade</taxon>
        <taxon>Phaseoleae</taxon>
        <taxon>Cajanus</taxon>
    </lineage>
</organism>
<proteinExistence type="predicted"/>
<keyword evidence="1" id="KW-0175">Coiled coil</keyword>
<evidence type="ECO:0000313" key="3">
    <source>
        <dbReference type="EMBL" id="KYP44746.1"/>
    </source>
</evidence>
<dbReference type="AlphaFoldDB" id="A0A151RQB2"/>
<dbReference type="PANTHER" id="PTHR21596:SF65">
    <property type="entry name" value="PROTEIN INVOLVED IN DE NOVO 2-RELATED"/>
    <property type="match status" value="1"/>
</dbReference>
<keyword evidence="4" id="KW-1185">Reference proteome</keyword>
<evidence type="ECO:0000259" key="2">
    <source>
        <dbReference type="Pfam" id="PF03469"/>
    </source>
</evidence>
<sequence length="303" mass="35080">MQIGSLQVALKQKNNNNVSGLSEELKVQNEQLNAKVIQLEKQLECCQNLELENQQLKEKLDVMKHMEDEFLNMVGALHMNVVEKERLLKDSEDFNQSLIIKEREINDELQNARKKLIEANASSLLPCITLLTGDGNICVKQMGEIDTEPFLKAFTGKRRYNEEEAEQRALEKCSLWQKYLGDPHWYPFKIITIGGKSKEIINEEDERLKRLKREMGVGVYKAVVTALKEMNEYNPSGRFMVRELWNNDEGKRATLEEGIEFLLNQTKTKRRKIGQMDDGANENGDDDEVFVEKNKRDEVILML</sequence>
<name>A0A151RQB2_CAJCA</name>